<feature type="domain" description="HTH arsR-type" evidence="4">
    <location>
        <begin position="12"/>
        <end position="82"/>
    </location>
</feature>
<dbReference type="InterPro" id="IPR036388">
    <property type="entry name" value="WH-like_DNA-bd_sf"/>
</dbReference>
<sequence>MQQQQTSPSLDDVIGALADPTRRAVVELLGTRPHRAGELAKAVGVPPARLSRHLKVLLDVALATDTRPTDDARARVFQLEDRAITPAQEWLDQL</sequence>
<dbReference type="AlphaFoldDB" id="A0A2A5WUU5"/>
<dbReference type="InterPro" id="IPR051011">
    <property type="entry name" value="Metal_resp_trans_reg"/>
</dbReference>
<evidence type="ECO:0000256" key="3">
    <source>
        <dbReference type="ARBA" id="ARBA00023163"/>
    </source>
</evidence>
<dbReference type="PANTHER" id="PTHR43132">
    <property type="entry name" value="ARSENICAL RESISTANCE OPERON REPRESSOR ARSR-RELATED"/>
    <property type="match status" value="1"/>
</dbReference>
<dbReference type="InterPro" id="IPR036390">
    <property type="entry name" value="WH_DNA-bd_sf"/>
</dbReference>
<keyword evidence="3" id="KW-0804">Transcription</keyword>
<accession>A0A2A5WUU5</accession>
<evidence type="ECO:0000256" key="1">
    <source>
        <dbReference type="ARBA" id="ARBA00023015"/>
    </source>
</evidence>
<dbReference type="Gene3D" id="1.10.10.10">
    <property type="entry name" value="Winged helix-like DNA-binding domain superfamily/Winged helix DNA-binding domain"/>
    <property type="match status" value="1"/>
</dbReference>
<evidence type="ECO:0000256" key="2">
    <source>
        <dbReference type="ARBA" id="ARBA00023125"/>
    </source>
</evidence>
<proteinExistence type="predicted"/>
<gene>
    <name evidence="5" type="ORF">CNE99_04325</name>
</gene>
<dbReference type="CDD" id="cd00090">
    <property type="entry name" value="HTH_ARSR"/>
    <property type="match status" value="1"/>
</dbReference>
<dbReference type="Pfam" id="PF12840">
    <property type="entry name" value="HTH_20"/>
    <property type="match status" value="1"/>
</dbReference>
<evidence type="ECO:0000313" key="5">
    <source>
        <dbReference type="EMBL" id="PDH39997.1"/>
    </source>
</evidence>
<protein>
    <submittedName>
        <fullName evidence="5">Transcriptional regulator</fullName>
    </submittedName>
</protein>
<evidence type="ECO:0000259" key="4">
    <source>
        <dbReference type="SMART" id="SM00418"/>
    </source>
</evidence>
<name>A0A2A5WUU5_9GAMM</name>
<organism evidence="5 6">
    <name type="scientific">OM182 bacterium MED-G24</name>
    <dbReference type="NCBI Taxonomy" id="1986255"/>
    <lineage>
        <taxon>Bacteria</taxon>
        <taxon>Pseudomonadati</taxon>
        <taxon>Pseudomonadota</taxon>
        <taxon>Gammaproteobacteria</taxon>
        <taxon>OMG group</taxon>
        <taxon>OM182 clade</taxon>
    </lineage>
</organism>
<dbReference type="EMBL" id="NTKD01000016">
    <property type="protein sequence ID" value="PDH39997.1"/>
    <property type="molecule type" value="Genomic_DNA"/>
</dbReference>
<reference evidence="5 6" key="1">
    <citation type="submission" date="2017-08" db="EMBL/GenBank/DDBJ databases">
        <title>Fine stratification of microbial communities through a metagenomic profile of the photic zone.</title>
        <authorList>
            <person name="Haro-Moreno J.M."/>
            <person name="Lopez-Perez M."/>
            <person name="De La Torre J."/>
            <person name="Picazo A."/>
            <person name="Camacho A."/>
            <person name="Rodriguez-Valera F."/>
        </authorList>
    </citation>
    <scope>NUCLEOTIDE SEQUENCE [LARGE SCALE GENOMIC DNA]</scope>
    <source>
        <strain evidence="5">MED-G24</strain>
    </source>
</reference>
<dbReference type="InterPro" id="IPR011991">
    <property type="entry name" value="ArsR-like_HTH"/>
</dbReference>
<dbReference type="GO" id="GO:0003700">
    <property type="term" value="F:DNA-binding transcription factor activity"/>
    <property type="evidence" value="ECO:0007669"/>
    <property type="project" value="InterPro"/>
</dbReference>
<keyword evidence="2" id="KW-0238">DNA-binding</keyword>
<dbReference type="Proteomes" id="UP000219327">
    <property type="component" value="Unassembled WGS sequence"/>
</dbReference>
<dbReference type="GO" id="GO:0003677">
    <property type="term" value="F:DNA binding"/>
    <property type="evidence" value="ECO:0007669"/>
    <property type="project" value="UniProtKB-KW"/>
</dbReference>
<keyword evidence="1" id="KW-0805">Transcription regulation</keyword>
<dbReference type="InterPro" id="IPR001845">
    <property type="entry name" value="HTH_ArsR_DNA-bd_dom"/>
</dbReference>
<dbReference type="SUPFAM" id="SSF46785">
    <property type="entry name" value="Winged helix' DNA-binding domain"/>
    <property type="match status" value="1"/>
</dbReference>
<comment type="caution">
    <text evidence="5">The sequence shown here is derived from an EMBL/GenBank/DDBJ whole genome shotgun (WGS) entry which is preliminary data.</text>
</comment>
<evidence type="ECO:0000313" key="6">
    <source>
        <dbReference type="Proteomes" id="UP000219327"/>
    </source>
</evidence>
<dbReference type="PANTHER" id="PTHR43132:SF2">
    <property type="entry name" value="ARSENICAL RESISTANCE OPERON REPRESSOR ARSR-RELATED"/>
    <property type="match status" value="1"/>
</dbReference>
<dbReference type="SMART" id="SM00418">
    <property type="entry name" value="HTH_ARSR"/>
    <property type="match status" value="1"/>
</dbReference>